<accession>A0A9P5YXX4</accession>
<dbReference type="InterPro" id="IPR036322">
    <property type="entry name" value="WD40_repeat_dom_sf"/>
</dbReference>
<dbReference type="InterPro" id="IPR015943">
    <property type="entry name" value="WD40/YVTN_repeat-like_dom_sf"/>
</dbReference>
<dbReference type="PROSITE" id="PS50294">
    <property type="entry name" value="WD_REPEATS_REGION"/>
    <property type="match status" value="1"/>
</dbReference>
<dbReference type="GO" id="GO:0048188">
    <property type="term" value="C:Set1C/COMPASS complex"/>
    <property type="evidence" value="ECO:0007669"/>
    <property type="project" value="InterPro"/>
</dbReference>
<dbReference type="SUPFAM" id="SSF50978">
    <property type="entry name" value="WD40 repeat-like"/>
    <property type="match status" value="1"/>
</dbReference>
<dbReference type="PROSITE" id="PS00678">
    <property type="entry name" value="WD_REPEATS_1"/>
    <property type="match status" value="1"/>
</dbReference>
<comment type="caution">
    <text evidence="6">The sequence shown here is derived from an EMBL/GenBank/DDBJ whole genome shotgun (WGS) entry which is preliminary data.</text>
</comment>
<evidence type="ECO:0000256" key="2">
    <source>
        <dbReference type="ARBA" id="ARBA00022574"/>
    </source>
</evidence>
<dbReference type="PANTHER" id="PTHR44040">
    <property type="entry name" value="RETINOBLASTOMA-BINDING PROTEIN 5"/>
    <property type="match status" value="1"/>
</dbReference>
<gene>
    <name evidence="6" type="ORF">BDN70DRAFT_883151</name>
</gene>
<dbReference type="InterPro" id="IPR037850">
    <property type="entry name" value="RBBP5/Swd1"/>
</dbReference>
<dbReference type="OrthoDB" id="196858at2759"/>
<keyword evidence="2 5" id="KW-0853">WD repeat</keyword>
<evidence type="ECO:0000313" key="6">
    <source>
        <dbReference type="EMBL" id="KAF9475891.1"/>
    </source>
</evidence>
<sequence>MNESLINPFTLSHPTAVQTSLYAGATFAKFDSTGRFIAAARLNGSVEVWDLETRAPIRWLDGHVKTITSIDWSRSSRYLLTSSKDWNVLIWDLASACDPPQRHASIRFDAPVVSASFHPRNSQIILVLLATGEAYVCDNRKHQRSRVELLESFLDEGDDEEGAVRSPMTTARFDPTGKNIFVGTASGFILVFNTRTKTMIGRHKITGAGTMKGMDFAKSGRRLVTNSSDRTLRQFILPKYPDPPTEAELQNQTTPFPFIDIELEPTHRFNDPINRTAWHAMCYSPDGEWLAGGSADPAGHKIYIWDISNDGQFASALDGGREPLVYLHWHPLRSMLASTTNQGSILIWHCPNPERWGAFAGGFEEVDENVEYEEREDEFDIEDEAVLFERKMRAEEEEVDIDTIVTGAQAAVLSGVGVGTGGKGTHSGNMGGAATPTGSGAGWNGKNGTQLMDLDGKFPAEEMLDLEMAWAEEEPDGDVVGGWRMKIIMDNEAAEYY</sequence>
<evidence type="ECO:0000256" key="5">
    <source>
        <dbReference type="PROSITE-ProRule" id="PRU00221"/>
    </source>
</evidence>
<keyword evidence="4" id="KW-0539">Nucleus</keyword>
<reference evidence="6" key="1">
    <citation type="submission" date="2020-11" db="EMBL/GenBank/DDBJ databases">
        <authorList>
            <consortium name="DOE Joint Genome Institute"/>
            <person name="Ahrendt S."/>
            <person name="Riley R."/>
            <person name="Andreopoulos W."/>
            <person name="Labutti K."/>
            <person name="Pangilinan J."/>
            <person name="Ruiz-Duenas F.J."/>
            <person name="Barrasa J.M."/>
            <person name="Sanchez-Garcia M."/>
            <person name="Camarero S."/>
            <person name="Miyauchi S."/>
            <person name="Serrano A."/>
            <person name="Linde D."/>
            <person name="Babiker R."/>
            <person name="Drula E."/>
            <person name="Ayuso-Fernandez I."/>
            <person name="Pacheco R."/>
            <person name="Padilla G."/>
            <person name="Ferreira P."/>
            <person name="Barriuso J."/>
            <person name="Kellner H."/>
            <person name="Castanera R."/>
            <person name="Alfaro M."/>
            <person name="Ramirez L."/>
            <person name="Pisabarro A.G."/>
            <person name="Kuo A."/>
            <person name="Tritt A."/>
            <person name="Lipzen A."/>
            <person name="He G."/>
            <person name="Yan M."/>
            <person name="Ng V."/>
            <person name="Cullen D."/>
            <person name="Martin F."/>
            <person name="Rosso M.-N."/>
            <person name="Henrissat B."/>
            <person name="Hibbett D."/>
            <person name="Martinez A.T."/>
            <person name="Grigoriev I.V."/>
        </authorList>
    </citation>
    <scope>NUCLEOTIDE SEQUENCE</scope>
    <source>
        <strain evidence="6">CIRM-BRFM 674</strain>
    </source>
</reference>
<evidence type="ECO:0000256" key="4">
    <source>
        <dbReference type="ARBA" id="ARBA00023242"/>
    </source>
</evidence>
<dbReference type="PANTHER" id="PTHR44040:SF1">
    <property type="entry name" value="RETINOBLASTOMA-BINDING PROTEIN 5"/>
    <property type="match status" value="1"/>
</dbReference>
<evidence type="ECO:0000256" key="1">
    <source>
        <dbReference type="ARBA" id="ARBA00004123"/>
    </source>
</evidence>
<dbReference type="Gene3D" id="2.130.10.10">
    <property type="entry name" value="YVTN repeat-like/Quinoprotein amine dehydrogenase"/>
    <property type="match status" value="2"/>
</dbReference>
<dbReference type="SMART" id="SM00320">
    <property type="entry name" value="WD40"/>
    <property type="match status" value="7"/>
</dbReference>
<dbReference type="AlphaFoldDB" id="A0A9P5YXX4"/>
<comment type="subcellular location">
    <subcellularLocation>
        <location evidence="1">Nucleus</location>
    </subcellularLocation>
</comment>
<name>A0A9P5YXX4_9AGAR</name>
<dbReference type="EMBL" id="MU155315">
    <property type="protein sequence ID" value="KAF9475891.1"/>
    <property type="molecule type" value="Genomic_DNA"/>
</dbReference>
<dbReference type="InterPro" id="IPR001680">
    <property type="entry name" value="WD40_rpt"/>
</dbReference>
<dbReference type="PROSITE" id="PS50082">
    <property type="entry name" value="WD_REPEATS_2"/>
    <property type="match status" value="1"/>
</dbReference>
<feature type="repeat" description="WD" evidence="5">
    <location>
        <begin position="60"/>
        <end position="95"/>
    </location>
</feature>
<keyword evidence="7" id="KW-1185">Reference proteome</keyword>
<dbReference type="InterPro" id="IPR019775">
    <property type="entry name" value="WD40_repeat_CS"/>
</dbReference>
<protein>
    <submittedName>
        <fullName evidence="6">WD40 repeat-like protein</fullName>
    </submittedName>
</protein>
<evidence type="ECO:0000256" key="3">
    <source>
        <dbReference type="ARBA" id="ARBA00022737"/>
    </source>
</evidence>
<dbReference type="Proteomes" id="UP000807469">
    <property type="component" value="Unassembled WGS sequence"/>
</dbReference>
<dbReference type="Pfam" id="PF00400">
    <property type="entry name" value="WD40"/>
    <property type="match status" value="2"/>
</dbReference>
<evidence type="ECO:0000313" key="7">
    <source>
        <dbReference type="Proteomes" id="UP000807469"/>
    </source>
</evidence>
<proteinExistence type="predicted"/>
<organism evidence="6 7">
    <name type="scientific">Pholiota conissans</name>
    <dbReference type="NCBI Taxonomy" id="109636"/>
    <lineage>
        <taxon>Eukaryota</taxon>
        <taxon>Fungi</taxon>
        <taxon>Dikarya</taxon>
        <taxon>Basidiomycota</taxon>
        <taxon>Agaricomycotina</taxon>
        <taxon>Agaricomycetes</taxon>
        <taxon>Agaricomycetidae</taxon>
        <taxon>Agaricales</taxon>
        <taxon>Agaricineae</taxon>
        <taxon>Strophariaceae</taxon>
        <taxon>Pholiota</taxon>
    </lineage>
</organism>
<keyword evidence="3" id="KW-0677">Repeat</keyword>